<dbReference type="RefSeq" id="WP_235684303.1">
    <property type="nucleotide sequence ID" value="NZ_KY401053.1"/>
</dbReference>
<keyword evidence="2" id="KW-0614">Plasmid</keyword>
<dbReference type="EMBL" id="KY401053">
    <property type="protein sequence ID" value="AQT23941.1"/>
    <property type="molecule type" value="Genomic_DNA"/>
</dbReference>
<keyword evidence="1" id="KW-0843">Virulence</keyword>
<accession>A0A1S6KRF5</accession>
<sequence length="298" mass="33276">MNMNQTTSPALSQVETAIRVPAGNFAKYNYYSVFDIVRQTRKQFINANMSWPGSRGGKAWDLAMGQAQYIRCMFRENQLTRRVRGTLQQTLDNGTNLSSSAVGGIQGQAERRPDLATLMVVNDAINQQIPTLLPYHFPHDQVELSLLNTDVSLEDIISESSIDWPWFLSNSLTGDNSNYAMELASRLSPEQQTLPTEPDNSTATDLTSFYQTNLGLKTADYTPFEALNTFARQLAITVPQVEQLIAGTLRASRQFSFPRYQSSEQQTILQNLSDVIVQVHSTALYGGSTFEQAVEQTL</sequence>
<evidence type="ECO:0000313" key="2">
    <source>
        <dbReference type="EMBL" id="AQT23941.1"/>
    </source>
</evidence>
<dbReference type="PRINTS" id="PR01340">
    <property type="entry name" value="SALSPVAPROT"/>
</dbReference>
<name>A0A1S6KRF5_SALEN</name>
<dbReference type="Pfam" id="PF03538">
    <property type="entry name" value="VRP1"/>
    <property type="match status" value="2"/>
</dbReference>
<evidence type="ECO:0000256" key="1">
    <source>
        <dbReference type="ARBA" id="ARBA00023026"/>
    </source>
</evidence>
<proteinExistence type="predicted"/>
<protein>
    <submittedName>
        <fullName evidence="2">SpvA</fullName>
    </submittedName>
</protein>
<dbReference type="NCBIfam" id="NF011759">
    <property type="entry name" value="PRK15212.1"/>
    <property type="match status" value="1"/>
</dbReference>
<dbReference type="InterPro" id="IPR018003">
    <property type="entry name" value="Insecticidal_toxin/plasmid_vir"/>
</dbReference>
<dbReference type="AlphaFoldDB" id="A0A1S6KRF5"/>
<gene>
    <name evidence="2" type="primary">spvA</name>
</gene>
<geneLocation type="plasmid" evidence="2">
    <name>unnamed</name>
</geneLocation>
<dbReference type="InterPro" id="IPR003518">
    <property type="entry name" value="Sal_SpvA"/>
</dbReference>
<reference evidence="2" key="1">
    <citation type="submission" date="2016-12" db="EMBL/GenBank/DDBJ databases">
        <title>Fusion of virulence plasmid pSEN and IncHI2 resistance plasmid in Salmonella enteritidis.</title>
        <authorList>
            <person name="Wong M.H."/>
            <person name="Chen S."/>
        </authorList>
    </citation>
    <scope>NUCLEOTIDE SEQUENCE</scope>
    <source>
        <strain evidence="2">SE380</strain>
        <plasmid evidence="2">unnamed</plasmid>
    </source>
</reference>
<organism evidence="2">
    <name type="scientific">Salmonella enteritidis</name>
    <dbReference type="NCBI Taxonomy" id="149539"/>
    <lineage>
        <taxon>Bacteria</taxon>
        <taxon>Pseudomonadati</taxon>
        <taxon>Pseudomonadota</taxon>
        <taxon>Gammaproteobacteria</taxon>
        <taxon>Enterobacterales</taxon>
        <taxon>Enterobacteriaceae</taxon>
        <taxon>Salmonella</taxon>
    </lineage>
</organism>